<dbReference type="AlphaFoldDB" id="A0A1V6UFK9"/>
<keyword evidence="2" id="KW-0812">Transmembrane</keyword>
<dbReference type="EMBL" id="MDDG01000010">
    <property type="protein sequence ID" value="OQE37245.1"/>
    <property type="molecule type" value="Genomic_DNA"/>
</dbReference>
<gene>
    <name evidence="3" type="ORF">PENCOP_c010G08428</name>
</gene>
<proteinExistence type="predicted"/>
<name>A0A1V6UFK9_9EURO</name>
<evidence type="ECO:0000256" key="1">
    <source>
        <dbReference type="SAM" id="MobiDB-lite"/>
    </source>
</evidence>
<feature type="compositionally biased region" description="Low complexity" evidence="1">
    <location>
        <begin position="66"/>
        <end position="76"/>
    </location>
</feature>
<evidence type="ECO:0000313" key="4">
    <source>
        <dbReference type="Proteomes" id="UP000191500"/>
    </source>
</evidence>
<organism evidence="3 4">
    <name type="scientific">Penicillium coprophilum</name>
    <dbReference type="NCBI Taxonomy" id="36646"/>
    <lineage>
        <taxon>Eukaryota</taxon>
        <taxon>Fungi</taxon>
        <taxon>Dikarya</taxon>
        <taxon>Ascomycota</taxon>
        <taxon>Pezizomycotina</taxon>
        <taxon>Eurotiomycetes</taxon>
        <taxon>Eurotiomycetidae</taxon>
        <taxon>Eurotiales</taxon>
        <taxon>Aspergillaceae</taxon>
        <taxon>Penicillium</taxon>
    </lineage>
</organism>
<feature type="compositionally biased region" description="Polar residues" evidence="1">
    <location>
        <begin position="11"/>
        <end position="21"/>
    </location>
</feature>
<dbReference type="Proteomes" id="UP000191500">
    <property type="component" value="Unassembled WGS sequence"/>
</dbReference>
<keyword evidence="4" id="KW-1185">Reference proteome</keyword>
<feature type="region of interest" description="Disordered" evidence="1">
    <location>
        <begin position="1"/>
        <end position="21"/>
    </location>
</feature>
<comment type="caution">
    <text evidence="3">The sequence shown here is derived from an EMBL/GenBank/DDBJ whole genome shotgun (WGS) entry which is preliminary data.</text>
</comment>
<protein>
    <submittedName>
        <fullName evidence="3">Uncharacterized protein</fullName>
    </submittedName>
</protein>
<keyword evidence="2" id="KW-0472">Membrane</keyword>
<reference evidence="4" key="1">
    <citation type="journal article" date="2017" name="Nat. Microbiol.">
        <title>Global analysis of biosynthetic gene clusters reveals vast potential of secondary metabolite production in Penicillium species.</title>
        <authorList>
            <person name="Nielsen J.C."/>
            <person name="Grijseels S."/>
            <person name="Prigent S."/>
            <person name="Ji B."/>
            <person name="Dainat J."/>
            <person name="Nielsen K.F."/>
            <person name="Frisvad J.C."/>
            <person name="Workman M."/>
            <person name="Nielsen J."/>
        </authorList>
    </citation>
    <scope>NUCLEOTIDE SEQUENCE [LARGE SCALE GENOMIC DNA]</scope>
    <source>
        <strain evidence="4">IBT 31321</strain>
    </source>
</reference>
<evidence type="ECO:0000256" key="2">
    <source>
        <dbReference type="SAM" id="Phobius"/>
    </source>
</evidence>
<feature type="region of interest" description="Disordered" evidence="1">
    <location>
        <begin position="56"/>
        <end position="121"/>
    </location>
</feature>
<evidence type="ECO:0000313" key="3">
    <source>
        <dbReference type="EMBL" id="OQE37245.1"/>
    </source>
</evidence>
<accession>A0A1V6UFK9</accession>
<feature type="transmembrane region" description="Helical" evidence="2">
    <location>
        <begin position="23"/>
        <end position="46"/>
    </location>
</feature>
<keyword evidence="2" id="KW-1133">Transmembrane helix</keyword>
<sequence>MAPMNSMLEPRQSSGGDNCPSTISGGGIAGIVIGSIAGTLLILWLWRIFRLPGAWSGGDTADVGYRPPITRSSTSSRGRKKRRRPSGTYGDYAEPTTVRSVRRYSNRDDLRRPAKVYMTEV</sequence>